<reference evidence="1 2" key="1">
    <citation type="submission" date="2024-01" db="EMBL/GenBank/DDBJ databases">
        <title>The genomes of 5 underutilized Papilionoideae crops provide insights into root nodulation and disease resistanc.</title>
        <authorList>
            <person name="Jiang F."/>
        </authorList>
    </citation>
    <scope>NUCLEOTIDE SEQUENCE [LARGE SCALE GENOMIC DNA]</scope>
    <source>
        <strain evidence="1">LVBAO_FW01</strain>
        <tissue evidence="1">Leaves</tissue>
    </source>
</reference>
<dbReference type="Proteomes" id="UP001367508">
    <property type="component" value="Unassembled WGS sequence"/>
</dbReference>
<gene>
    <name evidence="1" type="ORF">VNO77_30647</name>
</gene>
<accession>A0AAN9KQE5</accession>
<evidence type="ECO:0000313" key="2">
    <source>
        <dbReference type="Proteomes" id="UP001367508"/>
    </source>
</evidence>
<sequence length="221" mass="25334">MNEMKVCMADFITSPSWASNVATLWVPQCNSGTELKLRTGSSLIKTRRVIGNLCYDLNNVRTQDLNLQQIVKDVCREPITLRLVAIVFLTIEPKPMAQQLIHIYARNLQEVDSNLALVLKLEMQRIISQEFHAIQSSMNNSATLVQWLTSAPNRRRFIKPDAVLIPFQVIYINYIFIHTWNIEKRYFLLAEGEFVAENEASPDLADPSQQELNLLNFSPKV</sequence>
<protein>
    <submittedName>
        <fullName evidence="1">Uncharacterized protein</fullName>
    </submittedName>
</protein>
<dbReference type="AlphaFoldDB" id="A0AAN9KQE5"/>
<name>A0AAN9KQE5_CANGL</name>
<comment type="caution">
    <text evidence="1">The sequence shown here is derived from an EMBL/GenBank/DDBJ whole genome shotgun (WGS) entry which is preliminary data.</text>
</comment>
<dbReference type="EMBL" id="JAYMYQ010000007">
    <property type="protein sequence ID" value="KAK7320816.1"/>
    <property type="molecule type" value="Genomic_DNA"/>
</dbReference>
<proteinExistence type="predicted"/>
<evidence type="ECO:0000313" key="1">
    <source>
        <dbReference type="EMBL" id="KAK7320816.1"/>
    </source>
</evidence>
<organism evidence="1 2">
    <name type="scientific">Canavalia gladiata</name>
    <name type="common">Sword bean</name>
    <name type="synonym">Dolichos gladiatus</name>
    <dbReference type="NCBI Taxonomy" id="3824"/>
    <lineage>
        <taxon>Eukaryota</taxon>
        <taxon>Viridiplantae</taxon>
        <taxon>Streptophyta</taxon>
        <taxon>Embryophyta</taxon>
        <taxon>Tracheophyta</taxon>
        <taxon>Spermatophyta</taxon>
        <taxon>Magnoliopsida</taxon>
        <taxon>eudicotyledons</taxon>
        <taxon>Gunneridae</taxon>
        <taxon>Pentapetalae</taxon>
        <taxon>rosids</taxon>
        <taxon>fabids</taxon>
        <taxon>Fabales</taxon>
        <taxon>Fabaceae</taxon>
        <taxon>Papilionoideae</taxon>
        <taxon>50 kb inversion clade</taxon>
        <taxon>NPAAA clade</taxon>
        <taxon>indigoferoid/millettioid clade</taxon>
        <taxon>Phaseoleae</taxon>
        <taxon>Canavalia</taxon>
    </lineage>
</organism>
<keyword evidence="2" id="KW-1185">Reference proteome</keyword>